<keyword evidence="4" id="KW-0378">Hydrolase</keyword>
<dbReference type="AlphaFoldDB" id="A0A9X2F6F8"/>
<keyword evidence="9" id="KW-1185">Reference proteome</keyword>
<dbReference type="GO" id="GO:0004630">
    <property type="term" value="F:phospholipase D activity"/>
    <property type="evidence" value="ECO:0007669"/>
    <property type="project" value="UniProtKB-EC"/>
</dbReference>
<dbReference type="EMBL" id="JAMXLR010000004">
    <property type="protein sequence ID" value="MCO6042528.1"/>
    <property type="molecule type" value="Genomic_DNA"/>
</dbReference>
<reference evidence="8" key="1">
    <citation type="submission" date="2022-06" db="EMBL/GenBank/DDBJ databases">
        <title>Aeoliella straminimaris, a novel planctomycete from sediments.</title>
        <authorList>
            <person name="Vitorino I.R."/>
            <person name="Lage O.M."/>
        </authorList>
    </citation>
    <scope>NUCLEOTIDE SEQUENCE</scope>
    <source>
        <strain evidence="8">ICT_H6.2</strain>
    </source>
</reference>
<proteinExistence type="inferred from homology"/>
<dbReference type="GO" id="GO:0016891">
    <property type="term" value="F:RNA endonuclease activity producing 5'-phosphomonoesters, hydrolytic mechanism"/>
    <property type="evidence" value="ECO:0007669"/>
    <property type="project" value="TreeGrafter"/>
</dbReference>
<name>A0A9X2F6F8_9BACT</name>
<dbReference type="SMART" id="SM00155">
    <property type="entry name" value="PLDc"/>
    <property type="match status" value="2"/>
</dbReference>
<dbReference type="SUPFAM" id="SSF56024">
    <property type="entry name" value="Phospholipase D/nuclease"/>
    <property type="match status" value="2"/>
</dbReference>
<gene>
    <name evidence="8" type="ORF">NG895_01275</name>
</gene>
<accession>A0A9X2F6F8</accession>
<keyword evidence="6" id="KW-0443">Lipid metabolism</keyword>
<dbReference type="PANTHER" id="PTHR43856:SF1">
    <property type="entry name" value="MITOCHONDRIAL CARDIOLIPIN HYDROLASE"/>
    <property type="match status" value="1"/>
</dbReference>
<organism evidence="8 9">
    <name type="scientific">Aeoliella straminimaris</name>
    <dbReference type="NCBI Taxonomy" id="2954799"/>
    <lineage>
        <taxon>Bacteria</taxon>
        <taxon>Pseudomonadati</taxon>
        <taxon>Planctomycetota</taxon>
        <taxon>Planctomycetia</taxon>
        <taxon>Pirellulales</taxon>
        <taxon>Lacipirellulaceae</taxon>
        <taxon>Aeoliella</taxon>
    </lineage>
</organism>
<dbReference type="InterPro" id="IPR051406">
    <property type="entry name" value="PLD_domain"/>
</dbReference>
<comment type="catalytic activity">
    <reaction evidence="1">
        <text>a 1,2-diacyl-sn-glycero-3-phosphocholine + H2O = a 1,2-diacyl-sn-glycero-3-phosphate + choline + H(+)</text>
        <dbReference type="Rhea" id="RHEA:14445"/>
        <dbReference type="ChEBI" id="CHEBI:15354"/>
        <dbReference type="ChEBI" id="CHEBI:15377"/>
        <dbReference type="ChEBI" id="CHEBI:15378"/>
        <dbReference type="ChEBI" id="CHEBI:57643"/>
        <dbReference type="ChEBI" id="CHEBI:58608"/>
        <dbReference type="EC" id="3.1.4.4"/>
    </reaction>
</comment>
<protein>
    <recommendedName>
        <fullName evidence="3">phospholipase D</fullName>
        <ecNumber evidence="3">3.1.4.4</ecNumber>
    </recommendedName>
</protein>
<evidence type="ECO:0000256" key="5">
    <source>
        <dbReference type="ARBA" id="ARBA00022963"/>
    </source>
</evidence>
<dbReference type="GO" id="GO:0016042">
    <property type="term" value="P:lipid catabolic process"/>
    <property type="evidence" value="ECO:0007669"/>
    <property type="project" value="UniProtKB-KW"/>
</dbReference>
<sequence>MSSYFAERYARPTHARLETPFERRNDFGELFYLRRGTLTFDVDWGTDLNIKVIVKVYFEDGSHEQYIAHTDPINVQWDKHQRVTRDFFVHMQSMHQGRVTCVKFSYILHHHFKSVPSEFEYIFMDGPLVARPEEQNCEVSEQWSTRNDYRTVELNDWVLQCDVDWINHNYQSLNLIPKFTKGQTWHPYHPKRFIHDHIDKVIWKKQTDPEGLHAIKVCVDCIDDKDFCNHLLYAHELGVLVQVIVDWRKMTLTNSKNYLKLKRSGIELLGEICTTRDALAEVATDMHNKFIIFDGEDSIIGSFNITFEQWGANWESGMTFHSQGMCRLLDNIFQSLRGGVIQRYGIDPRSPFNLFYTFGRNAMLNGKYYRPHHALFSEVNRAKKSIDLCLFLLGELRGEHHDSIVDALINAHRRGVKVRTILNGHLAWQGDIRKPRTMEKEFSRPLLPAVQRLKDAGLPIALVYGVYDRPVPYSPVHSKQCVIDRRIVLDGSFNWYNTSVLSHDLLVVVNNEEVAQHYLDEAQQILDTFRVFWLN</sequence>
<evidence type="ECO:0000313" key="8">
    <source>
        <dbReference type="EMBL" id="MCO6042528.1"/>
    </source>
</evidence>
<evidence type="ECO:0000256" key="3">
    <source>
        <dbReference type="ARBA" id="ARBA00012027"/>
    </source>
</evidence>
<dbReference type="EC" id="3.1.4.4" evidence="3"/>
<dbReference type="GO" id="GO:0006793">
    <property type="term" value="P:phosphorus metabolic process"/>
    <property type="evidence" value="ECO:0007669"/>
    <property type="project" value="UniProtKB-ARBA"/>
</dbReference>
<evidence type="ECO:0000313" key="9">
    <source>
        <dbReference type="Proteomes" id="UP001155241"/>
    </source>
</evidence>
<keyword evidence="5" id="KW-0442">Lipid degradation</keyword>
<evidence type="ECO:0000256" key="4">
    <source>
        <dbReference type="ARBA" id="ARBA00022801"/>
    </source>
</evidence>
<dbReference type="InterPro" id="IPR001736">
    <property type="entry name" value="PLipase_D/transphosphatidylase"/>
</dbReference>
<dbReference type="InterPro" id="IPR025202">
    <property type="entry name" value="PLD-like_dom"/>
</dbReference>
<feature type="domain" description="PLD phosphodiesterase" evidence="7">
    <location>
        <begin position="282"/>
        <end position="309"/>
    </location>
</feature>
<evidence type="ECO:0000256" key="2">
    <source>
        <dbReference type="ARBA" id="ARBA00008664"/>
    </source>
</evidence>
<evidence type="ECO:0000256" key="6">
    <source>
        <dbReference type="ARBA" id="ARBA00023098"/>
    </source>
</evidence>
<dbReference type="PANTHER" id="PTHR43856">
    <property type="entry name" value="CARDIOLIPIN HYDROLASE"/>
    <property type="match status" value="1"/>
</dbReference>
<evidence type="ECO:0000259" key="7">
    <source>
        <dbReference type="PROSITE" id="PS50035"/>
    </source>
</evidence>
<dbReference type="Proteomes" id="UP001155241">
    <property type="component" value="Unassembled WGS sequence"/>
</dbReference>
<dbReference type="Gene3D" id="3.30.870.10">
    <property type="entry name" value="Endonuclease Chain A"/>
    <property type="match status" value="2"/>
</dbReference>
<comment type="similarity">
    <text evidence="2">Belongs to the phospholipase D family.</text>
</comment>
<dbReference type="Pfam" id="PF13091">
    <property type="entry name" value="PLDc_2"/>
    <property type="match status" value="2"/>
</dbReference>
<evidence type="ECO:0000256" key="1">
    <source>
        <dbReference type="ARBA" id="ARBA00000798"/>
    </source>
</evidence>
<dbReference type="RefSeq" id="WP_252850630.1">
    <property type="nucleotide sequence ID" value="NZ_JAMXLR010000004.1"/>
</dbReference>
<dbReference type="PROSITE" id="PS50035">
    <property type="entry name" value="PLD"/>
    <property type="match status" value="1"/>
</dbReference>
<comment type="caution">
    <text evidence="8">The sequence shown here is derived from an EMBL/GenBank/DDBJ whole genome shotgun (WGS) entry which is preliminary data.</text>
</comment>